<sequence length="1048" mass="115191">MASGLASKFEINADMGEGFGRWKMGPDEELMPYIDAANIACGFHAGDPSIMHKTIALCKHHGVKAGAHPGLADLLGFGRRKMEIDPKDMYCMVLYQVGALKAMLDAQGVPLAHIKPHGELFFYMQRDLAIMRAVLEACATFKVPVYGAWNAAQAEMCAELGVEFQGEVYVDIEYSPEGALLPVARSQPATPERCYERAKRAMVTDSGADSEGTEFSFGFKGKAFSICVHSDMPTVMENVKGLYSKLIQITEVMALKRVSTRDFTVGWVCALPVELAAAEGIMDEQFAEIPSPSTDNNIYSYGRIKDHNVVIACLPAGHMGTNSAATAASLMKSKFPCLRFGLLVGIGSGVPNLDDDIDIRLGDVVISQPEGQHGGVIQYDFGKTGANGRIARIGSLNAPPQILLGALSKLCANDFLDKTQVHVHLSKISRRSEFASPGPEQDTLFEATSTHVAGATCTKCSPAVEREERTTTAPVLFCGNIASGNQVMRDGPTRDKYSRDLGGVLCFEMWAAGLMNSFPCIVVRGICDYADAHKDKQWRPYAAATAASFGKELLCYIPPLVSSAGHATENPLQRPHFLIPFGRNENFVGRENILIKLLERIPPTANGDACTRTAIVGLGGIGKTQVAIEAAYRVREAHPYCSVFWVPAVSVEMFGNHYRKIGRALKLKNIEDPKADVKTLVRTALERDDINSWLLIVDSADDTGLLFNGPKLGAYIPYSRRGSILFTSRNSIIAARFDGVHALHLSEMNAQEAARLLHTGLSESQIDNGRSTTQLIERLTYLPLALKQASAYLKANIYTSISQYLEYCEASDEEQIKLLGEDFEDQYRYEGIQNPVAKTWFISFDNIARDNPLAASYLGFTCHFAERYIPPALLPPGESERQTHEAISTLMAYAFIKKRHAAENLEIHRLVRLAMQNWLRRQGKEQQHFSKTLSPGHTEKGSRLLSGLSKTRGMYLQAPGPKRQDLGSKDIQVGTTIPDLADTNFNTPFYGEMDDIEEARAINQQAFQLNEQVLTPEQAANPTTLKGLAYKRKSQGETGEVPRISQRH</sequence>
<dbReference type="PANTHER" id="PTHR46082:SF11">
    <property type="entry name" value="AAA+ ATPASE DOMAIN-CONTAINING PROTEIN-RELATED"/>
    <property type="match status" value="1"/>
</dbReference>
<evidence type="ECO:0000256" key="1">
    <source>
        <dbReference type="SAM" id="MobiDB-lite"/>
    </source>
</evidence>
<dbReference type="AlphaFoldDB" id="A0A8H3WCE1"/>
<proteinExistence type="predicted"/>
<dbReference type="CDD" id="cd11665">
    <property type="entry name" value="LamB_like"/>
    <property type="match status" value="1"/>
</dbReference>
<comment type="caution">
    <text evidence="2">The sequence shown here is derived from an EMBL/GenBank/DDBJ whole genome shotgun (WGS) entry which is preliminary data.</text>
</comment>
<feature type="compositionally biased region" description="Polar residues" evidence="1">
    <location>
        <begin position="1015"/>
        <end position="1024"/>
    </location>
</feature>
<keyword evidence="3" id="KW-1185">Reference proteome</keyword>
<dbReference type="InterPro" id="IPR005501">
    <property type="entry name" value="LamB/YcsF/PxpA-like"/>
</dbReference>
<accession>A0A8H3WCE1</accession>
<dbReference type="OrthoDB" id="1577640at2759"/>
<dbReference type="SUPFAM" id="SSF53167">
    <property type="entry name" value="Purine and uridine phosphorylases"/>
    <property type="match status" value="1"/>
</dbReference>
<name>A0A8H3WCE1_9PEZI</name>
<dbReference type="InterPro" id="IPR011330">
    <property type="entry name" value="Glyco_hydro/deAcase_b/a-brl"/>
</dbReference>
<gene>
    <name evidence="2" type="ORF">GQ607_008443</name>
</gene>
<dbReference type="GO" id="GO:0009116">
    <property type="term" value="P:nucleoside metabolic process"/>
    <property type="evidence" value="ECO:0007669"/>
    <property type="project" value="InterPro"/>
</dbReference>
<dbReference type="InterPro" id="IPR053137">
    <property type="entry name" value="NLR-like"/>
</dbReference>
<dbReference type="Gene3D" id="3.40.50.1580">
    <property type="entry name" value="Nucleoside phosphorylase domain"/>
    <property type="match status" value="1"/>
</dbReference>
<dbReference type="PANTHER" id="PTHR46082">
    <property type="entry name" value="ATP/GTP-BINDING PROTEIN-RELATED"/>
    <property type="match status" value="1"/>
</dbReference>
<dbReference type="Pfam" id="PF03746">
    <property type="entry name" value="LamB_YcsF"/>
    <property type="match status" value="1"/>
</dbReference>
<dbReference type="InterPro" id="IPR035994">
    <property type="entry name" value="Nucleoside_phosphorylase_sf"/>
</dbReference>
<dbReference type="InterPro" id="IPR027417">
    <property type="entry name" value="P-loop_NTPase"/>
</dbReference>
<dbReference type="GO" id="GO:0005975">
    <property type="term" value="P:carbohydrate metabolic process"/>
    <property type="evidence" value="ECO:0007669"/>
    <property type="project" value="InterPro"/>
</dbReference>
<dbReference type="Proteomes" id="UP000434172">
    <property type="component" value="Unassembled WGS sequence"/>
</dbReference>
<protein>
    <submittedName>
        <fullName evidence="2">Kinesin light</fullName>
    </submittedName>
</protein>
<feature type="region of interest" description="Disordered" evidence="1">
    <location>
        <begin position="1015"/>
        <end position="1048"/>
    </location>
</feature>
<dbReference type="SUPFAM" id="SSF88713">
    <property type="entry name" value="Glycoside hydrolase/deacetylase"/>
    <property type="match status" value="1"/>
</dbReference>
<dbReference type="EMBL" id="WOWK01000045">
    <property type="protein sequence ID" value="KAF0324269.1"/>
    <property type="molecule type" value="Genomic_DNA"/>
</dbReference>
<evidence type="ECO:0000313" key="3">
    <source>
        <dbReference type="Proteomes" id="UP000434172"/>
    </source>
</evidence>
<dbReference type="GO" id="GO:0003824">
    <property type="term" value="F:catalytic activity"/>
    <property type="evidence" value="ECO:0007669"/>
    <property type="project" value="InterPro"/>
</dbReference>
<dbReference type="SUPFAM" id="SSF52540">
    <property type="entry name" value="P-loop containing nucleoside triphosphate hydrolases"/>
    <property type="match status" value="1"/>
</dbReference>
<organism evidence="2 3">
    <name type="scientific">Colletotrichum asianum</name>
    <dbReference type="NCBI Taxonomy" id="702518"/>
    <lineage>
        <taxon>Eukaryota</taxon>
        <taxon>Fungi</taxon>
        <taxon>Dikarya</taxon>
        <taxon>Ascomycota</taxon>
        <taxon>Pezizomycotina</taxon>
        <taxon>Sordariomycetes</taxon>
        <taxon>Hypocreomycetidae</taxon>
        <taxon>Glomerellales</taxon>
        <taxon>Glomerellaceae</taxon>
        <taxon>Colletotrichum</taxon>
        <taxon>Colletotrichum gloeosporioides species complex</taxon>
    </lineage>
</organism>
<reference evidence="2 3" key="1">
    <citation type="submission" date="2019-12" db="EMBL/GenBank/DDBJ databases">
        <title>A genome sequence resource for the geographically widespread anthracnose pathogen Colletotrichum asianum.</title>
        <authorList>
            <person name="Meng Y."/>
        </authorList>
    </citation>
    <scope>NUCLEOTIDE SEQUENCE [LARGE SCALE GENOMIC DNA]</scope>
    <source>
        <strain evidence="2 3">ICMP 18580</strain>
    </source>
</reference>
<dbReference type="Gene3D" id="3.20.20.370">
    <property type="entry name" value="Glycoside hydrolase/deacetylase"/>
    <property type="match status" value="1"/>
</dbReference>
<dbReference type="Gene3D" id="3.40.50.300">
    <property type="entry name" value="P-loop containing nucleotide triphosphate hydrolases"/>
    <property type="match status" value="1"/>
</dbReference>
<dbReference type="GO" id="GO:0043531">
    <property type="term" value="F:ADP binding"/>
    <property type="evidence" value="ECO:0007669"/>
    <property type="project" value="InterPro"/>
</dbReference>
<evidence type="ECO:0000313" key="2">
    <source>
        <dbReference type="EMBL" id="KAF0324269.1"/>
    </source>
</evidence>